<evidence type="ECO:0000313" key="2">
    <source>
        <dbReference type="EMBL" id="CDF37327.1"/>
    </source>
</evidence>
<keyword evidence="1" id="KW-0472">Membrane</keyword>
<keyword evidence="3" id="KW-1185">Reference proteome</keyword>
<dbReference type="AlphaFoldDB" id="R7QFM1"/>
<keyword evidence="1" id="KW-0812">Transmembrane</keyword>
<sequence>MIIELAIGVPTWIVVRFITLSLILTTLLSRVWTNVTARRAGVRVSSGVPVRLRPRPYNRGSLVQEEDGEDRRFRGLLLITVALTSADLMMEFGSASVERPTGELIDTGYSRDGFDSFIGARISSNGTWEPTRMASHSLRATYEVWYSDEAAESGYKLTGEDLEILGTKSRASSYQQVLLSRYSSLSPRTTGFP</sequence>
<accession>R7QFM1</accession>
<proteinExistence type="predicted"/>
<evidence type="ECO:0000313" key="3">
    <source>
        <dbReference type="Proteomes" id="UP000012073"/>
    </source>
</evidence>
<dbReference type="KEGG" id="ccp:CHC_T00005464001"/>
<evidence type="ECO:0000256" key="1">
    <source>
        <dbReference type="SAM" id="Phobius"/>
    </source>
</evidence>
<name>R7QFM1_CHOCR</name>
<dbReference type="EMBL" id="HG001831">
    <property type="protein sequence ID" value="CDF37327.1"/>
    <property type="molecule type" value="Genomic_DNA"/>
</dbReference>
<dbReference type="Gramene" id="CDF37327">
    <property type="protein sequence ID" value="CDF37327"/>
    <property type="gene ID" value="CHC_T00005464001"/>
</dbReference>
<organism evidence="2 3">
    <name type="scientific">Chondrus crispus</name>
    <name type="common">Carrageen Irish moss</name>
    <name type="synonym">Polymorpha crispa</name>
    <dbReference type="NCBI Taxonomy" id="2769"/>
    <lineage>
        <taxon>Eukaryota</taxon>
        <taxon>Rhodophyta</taxon>
        <taxon>Florideophyceae</taxon>
        <taxon>Rhodymeniophycidae</taxon>
        <taxon>Gigartinales</taxon>
        <taxon>Gigartinaceae</taxon>
        <taxon>Chondrus</taxon>
    </lineage>
</organism>
<gene>
    <name evidence="2" type="ORF">CHC_T00005464001</name>
</gene>
<keyword evidence="1" id="KW-1133">Transmembrane helix</keyword>
<reference evidence="3" key="1">
    <citation type="journal article" date="2013" name="Proc. Natl. Acad. Sci. U.S.A.">
        <title>Genome structure and metabolic features in the red seaweed Chondrus crispus shed light on evolution of the Archaeplastida.</title>
        <authorList>
            <person name="Collen J."/>
            <person name="Porcel B."/>
            <person name="Carre W."/>
            <person name="Ball S.G."/>
            <person name="Chaparro C."/>
            <person name="Tonon T."/>
            <person name="Barbeyron T."/>
            <person name="Michel G."/>
            <person name="Noel B."/>
            <person name="Valentin K."/>
            <person name="Elias M."/>
            <person name="Artiguenave F."/>
            <person name="Arun A."/>
            <person name="Aury J.M."/>
            <person name="Barbosa-Neto J.F."/>
            <person name="Bothwell J.H."/>
            <person name="Bouget F.Y."/>
            <person name="Brillet L."/>
            <person name="Cabello-Hurtado F."/>
            <person name="Capella-Gutierrez S."/>
            <person name="Charrier B."/>
            <person name="Cladiere L."/>
            <person name="Cock J.M."/>
            <person name="Coelho S.M."/>
            <person name="Colleoni C."/>
            <person name="Czjzek M."/>
            <person name="Da Silva C."/>
            <person name="Delage L."/>
            <person name="Denoeud F."/>
            <person name="Deschamps P."/>
            <person name="Dittami S.M."/>
            <person name="Gabaldon T."/>
            <person name="Gachon C.M."/>
            <person name="Groisillier A."/>
            <person name="Herve C."/>
            <person name="Jabbari K."/>
            <person name="Katinka M."/>
            <person name="Kloareg B."/>
            <person name="Kowalczyk N."/>
            <person name="Labadie K."/>
            <person name="Leblanc C."/>
            <person name="Lopez P.J."/>
            <person name="McLachlan D.H."/>
            <person name="Meslet-Cladiere L."/>
            <person name="Moustafa A."/>
            <person name="Nehr Z."/>
            <person name="Nyvall Collen P."/>
            <person name="Panaud O."/>
            <person name="Partensky F."/>
            <person name="Poulain J."/>
            <person name="Rensing S.A."/>
            <person name="Rousvoal S."/>
            <person name="Samson G."/>
            <person name="Symeonidi A."/>
            <person name="Weissenbach J."/>
            <person name="Zambounis A."/>
            <person name="Wincker P."/>
            <person name="Boyen C."/>
        </authorList>
    </citation>
    <scope>NUCLEOTIDE SEQUENCE [LARGE SCALE GENOMIC DNA]</scope>
    <source>
        <strain evidence="3">cv. Stackhouse</strain>
    </source>
</reference>
<dbReference type="RefSeq" id="XP_005717146.1">
    <property type="nucleotide sequence ID" value="XM_005717089.1"/>
</dbReference>
<protein>
    <submittedName>
        <fullName evidence="2">Uncharacterized protein</fullName>
    </submittedName>
</protein>
<dbReference type="Proteomes" id="UP000012073">
    <property type="component" value="Unassembled WGS sequence"/>
</dbReference>
<dbReference type="GeneID" id="17324863"/>
<feature type="transmembrane region" description="Helical" evidence="1">
    <location>
        <begin position="12"/>
        <end position="33"/>
    </location>
</feature>